<dbReference type="InterPro" id="IPR019819">
    <property type="entry name" value="Carboxylesterase_B_CS"/>
</dbReference>
<dbReference type="Pfam" id="PF00135">
    <property type="entry name" value="COesterase"/>
    <property type="match status" value="1"/>
</dbReference>
<feature type="signal peptide" evidence="3">
    <location>
        <begin position="1"/>
        <end position="19"/>
    </location>
</feature>
<dbReference type="InterPro" id="IPR029058">
    <property type="entry name" value="AB_hydrolase_fold"/>
</dbReference>
<proteinExistence type="inferred from homology"/>
<dbReference type="RefSeq" id="XP_018127427.1">
    <property type="nucleotide sequence ID" value="XM_018277430.2"/>
</dbReference>
<dbReference type="GO" id="GO:0016787">
    <property type="term" value="F:hydrolase activity"/>
    <property type="evidence" value="ECO:0007669"/>
    <property type="project" value="UniProtKB-KW"/>
</dbReference>
<organism evidence="5 6">
    <name type="scientific">Pseudogymnoascus verrucosus</name>
    <dbReference type="NCBI Taxonomy" id="342668"/>
    <lineage>
        <taxon>Eukaryota</taxon>
        <taxon>Fungi</taxon>
        <taxon>Dikarya</taxon>
        <taxon>Ascomycota</taxon>
        <taxon>Pezizomycotina</taxon>
        <taxon>Leotiomycetes</taxon>
        <taxon>Thelebolales</taxon>
        <taxon>Thelebolaceae</taxon>
        <taxon>Pseudogymnoascus</taxon>
    </lineage>
</organism>
<dbReference type="PANTHER" id="PTHR11559">
    <property type="entry name" value="CARBOXYLESTERASE"/>
    <property type="match status" value="1"/>
</dbReference>
<keyword evidence="3" id="KW-0732">Signal</keyword>
<protein>
    <recommendedName>
        <fullName evidence="3">Carboxylic ester hydrolase</fullName>
        <ecNumber evidence="3">3.1.1.-</ecNumber>
    </recommendedName>
</protein>
<feature type="chain" id="PRO_5008448111" description="Carboxylic ester hydrolase" evidence="3">
    <location>
        <begin position="20"/>
        <end position="585"/>
    </location>
</feature>
<dbReference type="ESTHER" id="9pezi-a0a094gcc3">
    <property type="family name" value="Fungal_carboxylesterase_lipase"/>
</dbReference>
<dbReference type="Gene3D" id="3.40.50.1820">
    <property type="entry name" value="alpha/beta hydrolase"/>
    <property type="match status" value="1"/>
</dbReference>
<sequence>MHFLGPILLLAAFPSSISAASLIQQYPALQVDLGYAVYTGAFDASAKLNTWKGIRYAAAPIGPLRWQAPRAPVTNRTITPATEFGPICPQNYPSVPNAPFIPGNEDCLFLNVYAPSNAIKQPVLVWIHGGGYGYGDASQDMTEIIAANNNGFVVVALQYRLGAFGFLSSAEVKRKGVVNAGLLDQDYALKWVQKNIHLFGGDSCSVTIAGNSAGAGSVMYHALTNGGTSGTALFQNAIVSSPYLPVQNNYDATFPTQRFYDFSVAAGCPSSGSVFDCLLSKDSMTLQQASSQISTTQTYGTWAFLPVTDGTFIKQLPSKQLLAKKVNGKRILVGSNANEGALFVPPTISTEADLVAWLHLEFPNVSDGDVAKILAAYPSSSGPVNPNDPMFATTGLGPATALNVSQVATGQQQRGNNIYAEATFVCPSYWLASAYTGNGRTAYKYQYSVPFGGHTDDLPAVFGPAQPNHSDSFVAAFRSIWGKFVTTSNPSISAALASGGQPTTSSAPNPVTKFPAWTASSPQQINLNITGGTPYTAITLFGATVTQFQEPGLKNAFSVASANTWEGGRGTRCDFWRTIAGKVPM</sequence>
<dbReference type="GeneID" id="28841388"/>
<evidence type="ECO:0000256" key="3">
    <source>
        <dbReference type="RuleBase" id="RU361235"/>
    </source>
</evidence>
<evidence type="ECO:0000259" key="4">
    <source>
        <dbReference type="Pfam" id="PF00135"/>
    </source>
</evidence>
<accession>A0A1B8GCY4</accession>
<evidence type="ECO:0000313" key="6">
    <source>
        <dbReference type="Proteomes" id="UP000091956"/>
    </source>
</evidence>
<dbReference type="SUPFAM" id="SSF53474">
    <property type="entry name" value="alpha/beta-Hydrolases"/>
    <property type="match status" value="1"/>
</dbReference>
<reference evidence="6" key="2">
    <citation type="journal article" date="2018" name="Nat. Commun.">
        <title>Extreme sensitivity to ultraviolet light in the fungal pathogen causing white-nose syndrome of bats.</title>
        <authorList>
            <person name="Palmer J.M."/>
            <person name="Drees K.P."/>
            <person name="Foster J.T."/>
            <person name="Lindner D.L."/>
        </authorList>
    </citation>
    <scope>NUCLEOTIDE SEQUENCE [LARGE SCALE GENOMIC DNA]</scope>
    <source>
        <strain evidence="6">UAMH 10579</strain>
    </source>
</reference>
<dbReference type="STRING" id="342668.A0A1B8GCY4"/>
<dbReference type="OrthoDB" id="408631at2759"/>
<gene>
    <name evidence="5" type="ORF">VE01_08002</name>
</gene>
<evidence type="ECO:0000256" key="1">
    <source>
        <dbReference type="ARBA" id="ARBA00005964"/>
    </source>
</evidence>
<dbReference type="EC" id="3.1.1.-" evidence="3"/>
<feature type="domain" description="Carboxylesterase type B" evidence="4">
    <location>
        <begin position="47"/>
        <end position="492"/>
    </location>
</feature>
<reference evidence="5 6" key="1">
    <citation type="submission" date="2016-03" db="EMBL/GenBank/DDBJ databases">
        <title>Comparative genomics of Pseudogymnoascus destructans, the fungus causing white-nose syndrome of bats.</title>
        <authorList>
            <person name="Palmer J.M."/>
            <person name="Drees K.P."/>
            <person name="Foster J.T."/>
            <person name="Lindner D.L."/>
        </authorList>
    </citation>
    <scope>NUCLEOTIDE SEQUENCE [LARGE SCALE GENOMIC DNA]</scope>
    <source>
        <strain evidence="5 6">UAMH 10579</strain>
    </source>
</reference>
<dbReference type="EMBL" id="KV460251">
    <property type="protein sequence ID" value="OBT93694.1"/>
    <property type="molecule type" value="Genomic_DNA"/>
</dbReference>
<name>A0A1B8GCY4_9PEZI</name>
<dbReference type="PROSITE" id="PS00941">
    <property type="entry name" value="CARBOXYLESTERASE_B_2"/>
    <property type="match status" value="1"/>
</dbReference>
<dbReference type="AlphaFoldDB" id="A0A1B8GCY4"/>
<dbReference type="Proteomes" id="UP000091956">
    <property type="component" value="Unassembled WGS sequence"/>
</dbReference>
<dbReference type="InterPro" id="IPR019826">
    <property type="entry name" value="Carboxylesterase_B_AS"/>
</dbReference>
<evidence type="ECO:0000313" key="5">
    <source>
        <dbReference type="EMBL" id="OBT93694.1"/>
    </source>
</evidence>
<comment type="similarity">
    <text evidence="1 3">Belongs to the type-B carboxylesterase/lipase family.</text>
</comment>
<keyword evidence="6" id="KW-1185">Reference proteome</keyword>
<dbReference type="InterPro" id="IPR050309">
    <property type="entry name" value="Type-B_Carboxylest/Lipase"/>
</dbReference>
<evidence type="ECO:0000256" key="2">
    <source>
        <dbReference type="ARBA" id="ARBA00022801"/>
    </source>
</evidence>
<dbReference type="InterPro" id="IPR002018">
    <property type="entry name" value="CarbesteraseB"/>
</dbReference>
<dbReference type="PROSITE" id="PS00122">
    <property type="entry name" value="CARBOXYLESTERASE_B_1"/>
    <property type="match status" value="1"/>
</dbReference>
<keyword evidence="2 3" id="KW-0378">Hydrolase</keyword>